<dbReference type="GO" id="GO:0033553">
    <property type="term" value="C:rDNA heterochromatin"/>
    <property type="evidence" value="ECO:0007669"/>
    <property type="project" value="TreeGrafter"/>
</dbReference>
<proteinExistence type="inferred from homology"/>
<accession>A0AAV8WZS3</accession>
<keyword evidence="4" id="KW-1185">Reference proteome</keyword>
<keyword evidence="2" id="KW-0489">Methyltransferase</keyword>
<dbReference type="PANTHER" id="PTHR12787">
    <property type="entry name" value="RIBOSOMAL RNA-PROCESSING PROTEIN 8"/>
    <property type="match status" value="1"/>
</dbReference>
<dbReference type="InterPro" id="IPR029063">
    <property type="entry name" value="SAM-dependent_MTases_sf"/>
</dbReference>
<dbReference type="GO" id="GO:0005677">
    <property type="term" value="C:chromatin silencing complex"/>
    <property type="evidence" value="ECO:0007669"/>
    <property type="project" value="TreeGrafter"/>
</dbReference>
<dbReference type="AlphaFoldDB" id="A0AAV8WZS3"/>
<gene>
    <name evidence="3" type="ORF">NQ314_015309</name>
</gene>
<evidence type="ECO:0000256" key="2">
    <source>
        <dbReference type="RuleBase" id="RU365074"/>
    </source>
</evidence>
<keyword evidence="2" id="KW-0808">Transferase</keyword>
<evidence type="ECO:0000256" key="1">
    <source>
        <dbReference type="ARBA" id="ARBA00020203"/>
    </source>
</evidence>
<dbReference type="GO" id="GO:0032259">
    <property type="term" value="P:methylation"/>
    <property type="evidence" value="ECO:0007669"/>
    <property type="project" value="UniProtKB-KW"/>
</dbReference>
<keyword evidence="2" id="KW-0698">rRNA processing</keyword>
<name>A0AAV8WZS3_9CUCU</name>
<keyword evidence="2" id="KW-0539">Nucleus</keyword>
<comment type="function">
    <text evidence="2">Probable methyltransferase required to silence rDNA.</text>
</comment>
<sequence length="149" mass="16888">MPKTHAIADFGCGDAKLAKSVPQKVHSFDLVAVNDSVIACDMAKVPLEDTSIDVAVFCLSLMGTNLHDYLFEANRVLKMGGILKIAEVESRFDDVENFIEGVQRFGFKKTWKDLSHNLFYFLDFKKENNIKNKKKLPTISLLPCLYKKR</sequence>
<dbReference type="GO" id="GO:0042149">
    <property type="term" value="P:cellular response to glucose starvation"/>
    <property type="evidence" value="ECO:0007669"/>
    <property type="project" value="TreeGrafter"/>
</dbReference>
<protein>
    <recommendedName>
        <fullName evidence="1 2">Ribosomal RNA-processing protein 8</fullName>
        <ecNumber evidence="2">2.1.1.-</ecNumber>
    </recommendedName>
</protein>
<dbReference type="GO" id="GO:0008168">
    <property type="term" value="F:methyltransferase activity"/>
    <property type="evidence" value="ECO:0007669"/>
    <property type="project" value="UniProtKB-KW"/>
</dbReference>
<comment type="caution">
    <text evidence="3">The sequence shown here is derived from an EMBL/GenBank/DDBJ whole genome shotgun (WGS) entry which is preliminary data.</text>
</comment>
<dbReference type="PANTHER" id="PTHR12787:SF0">
    <property type="entry name" value="RIBOSOMAL RNA-PROCESSING PROTEIN 8"/>
    <property type="match status" value="1"/>
</dbReference>
<dbReference type="FunFam" id="3.40.50.150:FF:000068">
    <property type="entry name" value="Ribosomal RNA-processing protein 8"/>
    <property type="match status" value="1"/>
</dbReference>
<dbReference type="Pfam" id="PF05148">
    <property type="entry name" value="Methyltransf_8"/>
    <property type="match status" value="1"/>
</dbReference>
<dbReference type="InterPro" id="IPR007823">
    <property type="entry name" value="RRP8"/>
</dbReference>
<comment type="similarity">
    <text evidence="2">Belongs to the methyltransferase superfamily. RRP8 family.</text>
</comment>
<comment type="subcellular location">
    <subcellularLocation>
        <location evidence="2">Nucleus</location>
        <location evidence="2">Nucleolus</location>
    </subcellularLocation>
</comment>
<keyword evidence="2" id="KW-0949">S-adenosyl-L-methionine</keyword>
<reference evidence="3" key="1">
    <citation type="journal article" date="2023" name="Insect Mol. Biol.">
        <title>Genome sequencing provides insights into the evolution of gene families encoding plant cell wall-degrading enzymes in longhorned beetles.</title>
        <authorList>
            <person name="Shin N.R."/>
            <person name="Okamura Y."/>
            <person name="Kirsch R."/>
            <person name="Pauchet Y."/>
        </authorList>
    </citation>
    <scope>NUCLEOTIDE SEQUENCE</scope>
    <source>
        <strain evidence="3">RBIC_L_NR</strain>
    </source>
</reference>
<dbReference type="EMBL" id="JANEYF010004235">
    <property type="protein sequence ID" value="KAJ8931777.1"/>
    <property type="molecule type" value="Genomic_DNA"/>
</dbReference>
<dbReference type="EC" id="2.1.1.-" evidence="2"/>
<dbReference type="GO" id="GO:0046015">
    <property type="term" value="P:regulation of transcription by glucose"/>
    <property type="evidence" value="ECO:0007669"/>
    <property type="project" value="TreeGrafter"/>
</dbReference>
<organism evidence="3 4">
    <name type="scientific">Rhamnusium bicolor</name>
    <dbReference type="NCBI Taxonomy" id="1586634"/>
    <lineage>
        <taxon>Eukaryota</taxon>
        <taxon>Metazoa</taxon>
        <taxon>Ecdysozoa</taxon>
        <taxon>Arthropoda</taxon>
        <taxon>Hexapoda</taxon>
        <taxon>Insecta</taxon>
        <taxon>Pterygota</taxon>
        <taxon>Neoptera</taxon>
        <taxon>Endopterygota</taxon>
        <taxon>Coleoptera</taxon>
        <taxon>Polyphaga</taxon>
        <taxon>Cucujiformia</taxon>
        <taxon>Chrysomeloidea</taxon>
        <taxon>Cerambycidae</taxon>
        <taxon>Lepturinae</taxon>
        <taxon>Rhagiini</taxon>
        <taxon>Rhamnusium</taxon>
    </lineage>
</organism>
<dbReference type="GO" id="GO:0005730">
    <property type="term" value="C:nucleolus"/>
    <property type="evidence" value="ECO:0007669"/>
    <property type="project" value="UniProtKB-SubCell"/>
</dbReference>
<dbReference type="GO" id="GO:0000183">
    <property type="term" value="P:rDNA heterochromatin formation"/>
    <property type="evidence" value="ECO:0007669"/>
    <property type="project" value="TreeGrafter"/>
</dbReference>
<dbReference type="SUPFAM" id="SSF53335">
    <property type="entry name" value="S-adenosyl-L-methionine-dependent methyltransferases"/>
    <property type="match status" value="1"/>
</dbReference>
<dbReference type="GO" id="GO:0006364">
    <property type="term" value="P:rRNA processing"/>
    <property type="evidence" value="ECO:0007669"/>
    <property type="project" value="UniProtKB-UniRule"/>
</dbReference>
<dbReference type="Proteomes" id="UP001162156">
    <property type="component" value="Unassembled WGS sequence"/>
</dbReference>
<evidence type="ECO:0000313" key="4">
    <source>
        <dbReference type="Proteomes" id="UP001162156"/>
    </source>
</evidence>
<evidence type="ECO:0000313" key="3">
    <source>
        <dbReference type="EMBL" id="KAJ8931777.1"/>
    </source>
</evidence>
<dbReference type="Gene3D" id="3.40.50.150">
    <property type="entry name" value="Vaccinia Virus protein VP39"/>
    <property type="match status" value="1"/>
</dbReference>